<dbReference type="GO" id="GO:0003677">
    <property type="term" value="F:DNA binding"/>
    <property type="evidence" value="ECO:0007669"/>
    <property type="project" value="InterPro"/>
</dbReference>
<dbReference type="Proteomes" id="UP000002640">
    <property type="component" value="Unassembled WGS sequence"/>
</dbReference>
<gene>
    <name evidence="2" type="ORF">PHYSODRAFT_378048</name>
</gene>
<dbReference type="GO" id="GO:0006355">
    <property type="term" value="P:regulation of DNA-templated transcription"/>
    <property type="evidence" value="ECO:0007669"/>
    <property type="project" value="InterPro"/>
</dbReference>
<keyword evidence="3" id="KW-1185">Reference proteome</keyword>
<feature type="domain" description="HTH merR-type" evidence="1">
    <location>
        <begin position="1"/>
        <end position="26"/>
    </location>
</feature>
<accession>G4ZGB6</accession>
<protein>
    <recommendedName>
        <fullName evidence="1">HTH merR-type domain-containing protein</fullName>
    </recommendedName>
</protein>
<dbReference type="SMR" id="G4ZGB6"/>
<feature type="non-terminal residue" evidence="2">
    <location>
        <position position="1"/>
    </location>
</feature>
<dbReference type="InParanoid" id="G4ZGB6"/>
<dbReference type="RefSeq" id="XP_009527619.1">
    <property type="nucleotide sequence ID" value="XM_009529324.1"/>
</dbReference>
<organism evidence="2 3">
    <name type="scientific">Phytophthora sojae (strain P6497)</name>
    <name type="common">Soybean stem and root rot agent</name>
    <name type="synonym">Phytophthora megasperma f. sp. glycines</name>
    <dbReference type="NCBI Taxonomy" id="1094619"/>
    <lineage>
        <taxon>Eukaryota</taxon>
        <taxon>Sar</taxon>
        <taxon>Stramenopiles</taxon>
        <taxon>Oomycota</taxon>
        <taxon>Peronosporomycetes</taxon>
        <taxon>Peronosporales</taxon>
        <taxon>Peronosporaceae</taxon>
        <taxon>Phytophthora</taxon>
    </lineage>
</organism>
<dbReference type="EMBL" id="JH159154">
    <property type="protein sequence ID" value="EGZ18561.1"/>
    <property type="molecule type" value="Genomic_DNA"/>
</dbReference>
<name>G4ZGB6_PHYSP</name>
<feature type="non-terminal residue" evidence="2">
    <location>
        <position position="51"/>
    </location>
</feature>
<sequence>AAVERLIDRAVENGFPLEHVEQLCKIAHAYDVWRLELRADPPANVPPLEVR</sequence>
<reference evidence="2 3" key="1">
    <citation type="journal article" date="2006" name="Science">
        <title>Phytophthora genome sequences uncover evolutionary origins and mechanisms of pathogenesis.</title>
        <authorList>
            <person name="Tyler B.M."/>
            <person name="Tripathy S."/>
            <person name="Zhang X."/>
            <person name="Dehal P."/>
            <person name="Jiang R.H."/>
            <person name="Aerts A."/>
            <person name="Arredondo F.D."/>
            <person name="Baxter L."/>
            <person name="Bensasson D."/>
            <person name="Beynon J.L."/>
            <person name="Chapman J."/>
            <person name="Damasceno C.M."/>
            <person name="Dorrance A.E."/>
            <person name="Dou D."/>
            <person name="Dickerman A.W."/>
            <person name="Dubchak I.L."/>
            <person name="Garbelotto M."/>
            <person name="Gijzen M."/>
            <person name="Gordon S.G."/>
            <person name="Govers F."/>
            <person name="Grunwald N.J."/>
            <person name="Huang W."/>
            <person name="Ivors K.L."/>
            <person name="Jones R.W."/>
            <person name="Kamoun S."/>
            <person name="Krampis K."/>
            <person name="Lamour K.H."/>
            <person name="Lee M.K."/>
            <person name="McDonald W.H."/>
            <person name="Medina M."/>
            <person name="Meijer H.J."/>
            <person name="Nordberg E.K."/>
            <person name="Maclean D.J."/>
            <person name="Ospina-Giraldo M.D."/>
            <person name="Morris P.F."/>
            <person name="Phuntumart V."/>
            <person name="Putnam N.H."/>
            <person name="Rash S."/>
            <person name="Rose J.K."/>
            <person name="Sakihama Y."/>
            <person name="Salamov A.A."/>
            <person name="Savidor A."/>
            <person name="Scheuring C.F."/>
            <person name="Smith B.M."/>
            <person name="Sobral B.W."/>
            <person name="Terry A."/>
            <person name="Torto-Alalibo T.A."/>
            <person name="Win J."/>
            <person name="Xu Z."/>
            <person name="Zhang H."/>
            <person name="Grigoriev I.V."/>
            <person name="Rokhsar D.S."/>
            <person name="Boore J.L."/>
        </authorList>
    </citation>
    <scope>NUCLEOTIDE SEQUENCE [LARGE SCALE GENOMIC DNA]</scope>
    <source>
        <strain evidence="2 3">P6497</strain>
    </source>
</reference>
<dbReference type="GeneID" id="20650615"/>
<proteinExistence type="predicted"/>
<evidence type="ECO:0000313" key="3">
    <source>
        <dbReference type="Proteomes" id="UP000002640"/>
    </source>
</evidence>
<dbReference type="KEGG" id="psoj:PHYSODRAFT_378048"/>
<evidence type="ECO:0000259" key="1">
    <source>
        <dbReference type="PROSITE" id="PS50937"/>
    </source>
</evidence>
<dbReference type="PROSITE" id="PS50937">
    <property type="entry name" value="HTH_MERR_2"/>
    <property type="match status" value="1"/>
</dbReference>
<dbReference type="AlphaFoldDB" id="G4ZGB6"/>
<dbReference type="InterPro" id="IPR000551">
    <property type="entry name" value="MerR-type_HTH_dom"/>
</dbReference>
<evidence type="ECO:0000313" key="2">
    <source>
        <dbReference type="EMBL" id="EGZ18561.1"/>
    </source>
</evidence>